<dbReference type="SUPFAM" id="SSF51182">
    <property type="entry name" value="RmlC-like cupins"/>
    <property type="match status" value="2"/>
</dbReference>
<dbReference type="Pfam" id="PF12973">
    <property type="entry name" value="Cupin_7"/>
    <property type="match status" value="1"/>
</dbReference>
<evidence type="ECO:0000313" key="6">
    <source>
        <dbReference type="Proteomes" id="UP000186817"/>
    </source>
</evidence>
<dbReference type="InterPro" id="IPR003439">
    <property type="entry name" value="ABC_transporter-like_ATP-bd"/>
</dbReference>
<dbReference type="InterPro" id="IPR052920">
    <property type="entry name" value="DNA-binding_regulatory"/>
</dbReference>
<keyword evidence="1" id="KW-0547">Nucleotide-binding</keyword>
<sequence>MSAEHFASISEGQPFRLHILQSLARAIHDKDRDLPDILAQGVPTGAFDPLPSSGLWTQVQQGLEFGDDLSGPALEHCTGNWTRAEQNPDLLAELIDKEIAQGWVRKFEGTEQDAALHWPSGTAIGKLNLVLAEGKEPRIVLDSSVCGLNPSVHLPERVALPTGADVQRSFLSDDCFAQLCAVSLDFKAAHKCCKVLPKDQGTLLFRHRGALYHYTVCHFGARFSAYWWQRTGSLILRCLHALLCKHQHRAWLYVDDLLLLLRLQEVEVGAALTVALLGALNAPISWKKAQFAQQVVWCGWQFCFASESVELVANKLAKLREQLQALRAAHKVPRKSLEAALGLLNWATTFSKHLRPFMAPLYKDLHSAKGTLHSIAPASWTAFYEALDSSARLARTPTGSWLPRNAQLLEVGALKVHSKADVPQVPPSHKHQWVRLADPTRQEIHLRKESEFVLQWLSLCFAHEQPRSLRCAPLMPCMSTADAFADQHRMGIGGWLSTARCFVWFSEIFSDEDIRQQWPQLSGSLQPYIGCFETLAQLALAQCTWQLLRSRHARFVLPSASDNTSAESGLNKLFSTAEPLGTFLRLAATWAHLHRVQFQVEHLAGEKNTWADAMSRGLRLSCFSYLTPCQIQRHCCITGCAVRPQHHGDMNFLGKIHEQYTELWKAVIRPPRDHYEIKDLGPPVFSIESKTFQRTDISLKNPRGLTIVCSHFEPISRERPAGKLPCVVYLHGNCSSRLEAVSTLPALLPFNITVFCFDFAGSGLSDGEYLSLGYYERDDLAVVIDHLRESNRVTCIGLWGRSMGASTALLHADRDPSIAGLVLDSPFSDLKVLCEELVDGYTNSRVPRWVIGIALQLVRNSISAHADFDIYDLAPVQHVSQSFIPALFTAAYNDHFIKPHHARELHSAYAGDKNFIMVEGDHNSARSKFFMDSVSIFFFNTLQCDALAVDVQSEAVATAEILADSVRRPQPPDLSQLVAPAPASQALGLQMRLEVYASKEVTSRPVSAPGATPSTRWKPRAPEAVRTLRTAPSKYPHLRGKGPQRGGAVLFLRLAPSSPVLLPLNSGVRRVAGRARMGRRQDTKKREAPKASSKKKDATGGYGKTERLSADALGFQIRTGPDAPSKTGASMDIEVSEIVVFAGRQELLYNATLRLAQGHKYGLIGRNGVGKSTLLRAMAERDGRVPIPQHFMIMHVEQEIKGDDTPVLQSVLQADQEREWLLKVEQELLEKEDDGSGQEPKVGGVGLMEVYERLEELGNDDAEARAAVILAGLGFSGEDQQRPTKEFSGGWRMRIALAQSLFVQPDLLLLDEPTNHLDVHAVTWLEEFLKTWEKTVVVVSHDRCFLNNTTSNTVFLHRKRLWYYGGNYETFLRVRAEQRTNQEAIAQQQQRKVANLKQFIQRFGQGHKKMAKQSRLGWNTGTLRRGEMSRAPRLLRIRPVLALTSVAAAPLVVRRFDRSFARCESRAEQSLDQFLKSSKAQQWIELNSDKSQSCLVNTDSVNWIETAAGGVRRKMIERIGGEVARATTVVNFQPNASFPAHVHRGGEEFLVLQGDWYDDWATQPAYTYVRNYIGSKHTPRIGPKGCTILVKLCQMSEQHKEPDHSQWDISESNTNWRVCSSISGRRLLNVFESPLEEVHFERWQPNQSGDVDIPETGEEVFVIEGSFTDELGEHRTWSWSRNAGDKQRLKRTSGPEGCLLYVKSRHLRSPEVDIAAMQTPASS</sequence>
<dbReference type="GO" id="GO:0005524">
    <property type="term" value="F:ATP binding"/>
    <property type="evidence" value="ECO:0007669"/>
    <property type="project" value="UniProtKB-KW"/>
</dbReference>
<dbReference type="Pfam" id="PF00005">
    <property type="entry name" value="ABC_tran"/>
    <property type="match status" value="1"/>
</dbReference>
<dbReference type="PROSITE" id="PS50893">
    <property type="entry name" value="ABC_TRANSPORTER_2"/>
    <property type="match status" value="1"/>
</dbReference>
<dbReference type="InterPro" id="IPR014710">
    <property type="entry name" value="RmlC-like_jellyroll"/>
</dbReference>
<dbReference type="CDD" id="cd20303">
    <property type="entry name" value="cupin_ChrR_1"/>
    <property type="match status" value="1"/>
</dbReference>
<dbReference type="Pfam" id="PF12146">
    <property type="entry name" value="Hydrolase_4"/>
    <property type="match status" value="1"/>
</dbReference>
<dbReference type="CDD" id="cd03221">
    <property type="entry name" value="ABCF_EF-3"/>
    <property type="match status" value="1"/>
</dbReference>
<evidence type="ECO:0000256" key="1">
    <source>
        <dbReference type="ARBA" id="ARBA00022741"/>
    </source>
</evidence>
<dbReference type="PANTHER" id="PTHR43358:SF4">
    <property type="entry name" value="ALPHA_BETA HYDROLASE FOLD-1 DOMAIN-CONTAINING PROTEIN"/>
    <property type="match status" value="1"/>
</dbReference>
<reference evidence="5 6" key="1">
    <citation type="submission" date="2016-02" db="EMBL/GenBank/DDBJ databases">
        <title>Genome analysis of coral dinoflagellate symbionts highlights evolutionary adaptations to a symbiotic lifestyle.</title>
        <authorList>
            <person name="Aranda M."/>
            <person name="Li Y."/>
            <person name="Liew Y.J."/>
            <person name="Baumgarten S."/>
            <person name="Simakov O."/>
            <person name="Wilson M."/>
            <person name="Piel J."/>
            <person name="Ashoor H."/>
            <person name="Bougouffa S."/>
            <person name="Bajic V.B."/>
            <person name="Ryu T."/>
            <person name="Ravasi T."/>
            <person name="Bayer T."/>
            <person name="Micklem G."/>
            <person name="Kim H."/>
            <person name="Bhak J."/>
            <person name="Lajeunesse T.C."/>
            <person name="Voolstra C.R."/>
        </authorList>
    </citation>
    <scope>NUCLEOTIDE SEQUENCE [LARGE SCALE GENOMIC DNA]</scope>
    <source>
        <strain evidence="5 6">CCMP2467</strain>
    </source>
</reference>
<dbReference type="InterPro" id="IPR022742">
    <property type="entry name" value="Hydrolase_4"/>
</dbReference>
<dbReference type="InterPro" id="IPR032781">
    <property type="entry name" value="ABC_tran_Xtn"/>
</dbReference>
<dbReference type="PANTHER" id="PTHR43358">
    <property type="entry name" value="ALPHA/BETA-HYDROLASE"/>
    <property type="match status" value="1"/>
</dbReference>
<feature type="domain" description="ABC transporter" evidence="4">
    <location>
        <begin position="1133"/>
        <end position="1383"/>
    </location>
</feature>
<name>A0A1Q9CL80_SYMMI</name>
<dbReference type="InterPro" id="IPR003593">
    <property type="entry name" value="AAA+_ATPase"/>
</dbReference>
<feature type="region of interest" description="Disordered" evidence="3">
    <location>
        <begin position="1072"/>
        <end position="1105"/>
    </location>
</feature>
<dbReference type="GO" id="GO:0016887">
    <property type="term" value="F:ATP hydrolysis activity"/>
    <property type="evidence" value="ECO:0007669"/>
    <property type="project" value="InterPro"/>
</dbReference>
<dbReference type="InterPro" id="IPR043502">
    <property type="entry name" value="DNA/RNA_pol_sf"/>
</dbReference>
<evidence type="ECO:0000256" key="3">
    <source>
        <dbReference type="SAM" id="MobiDB-lite"/>
    </source>
</evidence>
<keyword evidence="6" id="KW-1185">Reference proteome</keyword>
<dbReference type="Gene3D" id="3.40.50.1820">
    <property type="entry name" value="alpha/beta hydrolase"/>
    <property type="match status" value="1"/>
</dbReference>
<dbReference type="InterPro" id="IPR017871">
    <property type="entry name" value="ABC_transporter-like_CS"/>
</dbReference>
<evidence type="ECO:0000259" key="4">
    <source>
        <dbReference type="PROSITE" id="PS50893"/>
    </source>
</evidence>
<comment type="caution">
    <text evidence="5">The sequence shown here is derived from an EMBL/GenBank/DDBJ whole genome shotgun (WGS) entry which is preliminary data.</text>
</comment>
<dbReference type="Pfam" id="PF12848">
    <property type="entry name" value="ABC_tran_Xtn"/>
    <property type="match status" value="1"/>
</dbReference>
<dbReference type="SMART" id="SM00382">
    <property type="entry name" value="AAA"/>
    <property type="match status" value="1"/>
</dbReference>
<dbReference type="InterPro" id="IPR027417">
    <property type="entry name" value="P-loop_NTPase"/>
</dbReference>
<gene>
    <name evidence="5" type="primary">ABCF3</name>
    <name evidence="5" type="ORF">AK812_SmicGene35533</name>
</gene>
<organism evidence="5 6">
    <name type="scientific">Symbiodinium microadriaticum</name>
    <name type="common">Dinoflagellate</name>
    <name type="synonym">Zooxanthella microadriatica</name>
    <dbReference type="NCBI Taxonomy" id="2951"/>
    <lineage>
        <taxon>Eukaryota</taxon>
        <taxon>Sar</taxon>
        <taxon>Alveolata</taxon>
        <taxon>Dinophyceae</taxon>
        <taxon>Suessiales</taxon>
        <taxon>Symbiodiniaceae</taxon>
        <taxon>Symbiodinium</taxon>
    </lineage>
</organism>
<dbReference type="PROSITE" id="PS00211">
    <property type="entry name" value="ABC_TRANSPORTER_1"/>
    <property type="match status" value="1"/>
</dbReference>
<dbReference type="InterPro" id="IPR029058">
    <property type="entry name" value="AB_hydrolase_fold"/>
</dbReference>
<dbReference type="SUPFAM" id="SSF52540">
    <property type="entry name" value="P-loop containing nucleoside triphosphate hydrolases"/>
    <property type="match status" value="1"/>
</dbReference>
<accession>A0A1Q9CL80</accession>
<evidence type="ECO:0000313" key="5">
    <source>
        <dbReference type="EMBL" id="OLP83681.1"/>
    </source>
</evidence>
<proteinExistence type="predicted"/>
<dbReference type="Proteomes" id="UP000186817">
    <property type="component" value="Unassembled WGS sequence"/>
</dbReference>
<dbReference type="InterPro" id="IPR011051">
    <property type="entry name" value="RmlC_Cupin_sf"/>
</dbReference>
<dbReference type="SUPFAM" id="SSF53474">
    <property type="entry name" value="alpha/beta-Hydrolases"/>
    <property type="match status" value="1"/>
</dbReference>
<protein>
    <submittedName>
        <fullName evidence="5">ATP-binding cassette sub-family F member 3</fullName>
    </submittedName>
</protein>
<keyword evidence="2 5" id="KW-0067">ATP-binding</keyword>
<dbReference type="Gene3D" id="3.40.50.300">
    <property type="entry name" value="P-loop containing nucleotide triphosphate hydrolases"/>
    <property type="match status" value="1"/>
</dbReference>
<dbReference type="OrthoDB" id="2110130at2759"/>
<dbReference type="SUPFAM" id="SSF56672">
    <property type="entry name" value="DNA/RNA polymerases"/>
    <property type="match status" value="1"/>
</dbReference>
<feature type="compositionally biased region" description="Basic and acidic residues" evidence="3">
    <location>
        <begin position="1079"/>
        <end position="1105"/>
    </location>
</feature>
<evidence type="ECO:0000256" key="2">
    <source>
        <dbReference type="ARBA" id="ARBA00022840"/>
    </source>
</evidence>
<dbReference type="FunFam" id="3.40.50.300:FF:000011">
    <property type="entry name" value="Putative ABC transporter ATP-binding component"/>
    <property type="match status" value="1"/>
</dbReference>
<dbReference type="Gene3D" id="2.60.120.10">
    <property type="entry name" value="Jelly Rolls"/>
    <property type="match status" value="1"/>
</dbReference>
<dbReference type="EMBL" id="LSRX01001099">
    <property type="protein sequence ID" value="OLP83681.1"/>
    <property type="molecule type" value="Genomic_DNA"/>
</dbReference>
<dbReference type="InterPro" id="IPR025979">
    <property type="entry name" value="ChrR-like_cupin_dom"/>
</dbReference>